<dbReference type="Proteomes" id="UP001500523">
    <property type="component" value="Unassembled WGS sequence"/>
</dbReference>
<dbReference type="InterPro" id="IPR006905">
    <property type="entry name" value="Flavin_halogenase"/>
</dbReference>
<comment type="caution">
    <text evidence="1">The sequence shown here is derived from an EMBL/GenBank/DDBJ whole genome shotgun (WGS) entry which is preliminary data.</text>
</comment>
<dbReference type="InterPro" id="IPR036188">
    <property type="entry name" value="FAD/NAD-bd_sf"/>
</dbReference>
<dbReference type="PANTHER" id="PTHR43747:SF4">
    <property type="entry name" value="FLAVIN-DEPENDENT TRYPTOPHAN HALOGENASE"/>
    <property type="match status" value="1"/>
</dbReference>
<proteinExistence type="predicted"/>
<sequence length="507" mass="55366">MNRDGPLRSIAIVGGGTAGWMAAAALSRVLGTQRIAITLVESEEIGTIGVGEATIPPIQSFNALLGLDEDEFVRETMGSFKLGIEFVDWLRPGHRYFHPFGTYGVDAGAVPFEAMWHRLRQAGQAQPLDAYSICAAAAAGGRFMRPVPGGNSPLSHIGYAFHFDAGLYARYLRRHAEAAGVVRREGRVGQVIRREPDGFIEAVVLAGGERIAADLFIDCSGFRGLLIGEALGAGFEDWSAWLPNDRAVAVPSANNGPPTPFTRSTARAAGWQWRIPLQHRTGNGYVYASGDLSDDEAIATLLANLEGEALAEPRLLRFRTGRREAFWVGNCVALGLASGFMEPLESTSIHLVQAGIARLLEMLPTRAFEPADTRRYNRLMTAEFETIRDFLILHFHATERDDTAYWRRLRTMAVPETLAERIRIYRATGRIFREADELFTRTSWLAVMDGQGLCARGHDPLAATMPLADAAGRLDRIAHVTALAAQRMPSHADFISQRIGGGRSPGA</sequence>
<dbReference type="EMBL" id="BAABBF010000001">
    <property type="protein sequence ID" value="GAA3697005.1"/>
    <property type="molecule type" value="Genomic_DNA"/>
</dbReference>
<dbReference type="RefSeq" id="WP_344691721.1">
    <property type="nucleotide sequence ID" value="NZ_BAABBF010000001.1"/>
</dbReference>
<dbReference type="Gene3D" id="3.50.50.60">
    <property type="entry name" value="FAD/NAD(P)-binding domain"/>
    <property type="match status" value="1"/>
</dbReference>
<organism evidence="1 2">
    <name type="scientific">Sphingomonas cynarae</name>
    <dbReference type="NCBI Taxonomy" id="930197"/>
    <lineage>
        <taxon>Bacteria</taxon>
        <taxon>Pseudomonadati</taxon>
        <taxon>Pseudomonadota</taxon>
        <taxon>Alphaproteobacteria</taxon>
        <taxon>Sphingomonadales</taxon>
        <taxon>Sphingomonadaceae</taxon>
        <taxon>Sphingomonas</taxon>
    </lineage>
</organism>
<gene>
    <name evidence="1" type="ORF">GCM10022268_04350</name>
</gene>
<dbReference type="PANTHER" id="PTHR43747">
    <property type="entry name" value="FAD-BINDING PROTEIN"/>
    <property type="match status" value="1"/>
</dbReference>
<dbReference type="Pfam" id="PF04820">
    <property type="entry name" value="Trp_halogenase"/>
    <property type="match status" value="1"/>
</dbReference>
<dbReference type="InterPro" id="IPR050816">
    <property type="entry name" value="Flavin-dep_Halogenase_NPB"/>
</dbReference>
<dbReference type="SUPFAM" id="SSF51905">
    <property type="entry name" value="FAD/NAD(P)-binding domain"/>
    <property type="match status" value="1"/>
</dbReference>
<protein>
    <submittedName>
        <fullName evidence="1">Tryptophan 7-halogenase</fullName>
    </submittedName>
</protein>
<evidence type="ECO:0000313" key="1">
    <source>
        <dbReference type="EMBL" id="GAA3697005.1"/>
    </source>
</evidence>
<name>A0ABP7CVL1_9SPHN</name>
<evidence type="ECO:0000313" key="2">
    <source>
        <dbReference type="Proteomes" id="UP001500523"/>
    </source>
</evidence>
<keyword evidence="2" id="KW-1185">Reference proteome</keyword>
<accession>A0ABP7CVL1</accession>
<dbReference type="PIRSF" id="PIRSF011396">
    <property type="entry name" value="Trp_halogenase"/>
    <property type="match status" value="1"/>
</dbReference>
<dbReference type="InterPro" id="IPR033856">
    <property type="entry name" value="Trp_halogen"/>
</dbReference>
<reference evidence="2" key="1">
    <citation type="journal article" date="2019" name="Int. J. Syst. Evol. Microbiol.">
        <title>The Global Catalogue of Microorganisms (GCM) 10K type strain sequencing project: providing services to taxonomists for standard genome sequencing and annotation.</title>
        <authorList>
            <consortium name="The Broad Institute Genomics Platform"/>
            <consortium name="The Broad Institute Genome Sequencing Center for Infectious Disease"/>
            <person name="Wu L."/>
            <person name="Ma J."/>
        </authorList>
    </citation>
    <scope>NUCLEOTIDE SEQUENCE [LARGE SCALE GENOMIC DNA]</scope>
    <source>
        <strain evidence="2">JCM 17498</strain>
    </source>
</reference>